<organism evidence="2 3">
    <name type="scientific">Gekko japonicus</name>
    <name type="common">Schlegel's Japanese gecko</name>
    <dbReference type="NCBI Taxonomy" id="146911"/>
    <lineage>
        <taxon>Eukaryota</taxon>
        <taxon>Metazoa</taxon>
        <taxon>Chordata</taxon>
        <taxon>Craniata</taxon>
        <taxon>Vertebrata</taxon>
        <taxon>Euteleostomi</taxon>
        <taxon>Lepidosauria</taxon>
        <taxon>Squamata</taxon>
        <taxon>Bifurcata</taxon>
        <taxon>Gekkota</taxon>
        <taxon>Gekkonidae</taxon>
        <taxon>Gekkoninae</taxon>
        <taxon>Gekko</taxon>
    </lineage>
</organism>
<proteinExistence type="predicted"/>
<evidence type="ECO:0000313" key="3">
    <source>
        <dbReference type="RefSeq" id="XP_015284014.1"/>
    </source>
</evidence>
<evidence type="ECO:0000259" key="1">
    <source>
        <dbReference type="Pfam" id="PF04233"/>
    </source>
</evidence>
<name>A0ABM1LDH7_GEKJA</name>
<protein>
    <submittedName>
        <fullName evidence="3">Uncharacterized protein YqbB-like</fullName>
    </submittedName>
</protein>
<gene>
    <name evidence="3" type="primary">LOC107125056</name>
</gene>
<dbReference type="Proteomes" id="UP000694871">
    <property type="component" value="Unplaced"/>
</dbReference>
<dbReference type="InterPro" id="IPR006528">
    <property type="entry name" value="Phage_head_morphogenesis_dom"/>
</dbReference>
<keyword evidence="2" id="KW-1185">Reference proteome</keyword>
<dbReference type="GeneID" id="107125056"/>
<dbReference type="RefSeq" id="XP_015284014.1">
    <property type="nucleotide sequence ID" value="XM_015428528.1"/>
</dbReference>
<evidence type="ECO:0000313" key="2">
    <source>
        <dbReference type="Proteomes" id="UP000694871"/>
    </source>
</evidence>
<feature type="domain" description="Phage head morphogenesis" evidence="1">
    <location>
        <begin position="163"/>
        <end position="273"/>
    </location>
</feature>
<reference evidence="3" key="1">
    <citation type="submission" date="2025-08" db="UniProtKB">
        <authorList>
            <consortium name="RefSeq"/>
        </authorList>
    </citation>
    <scope>IDENTIFICATION</scope>
</reference>
<dbReference type="Pfam" id="PF04233">
    <property type="entry name" value="Phage_Mu_F"/>
    <property type="match status" value="1"/>
</dbReference>
<accession>A0ABM1LDH7</accession>
<sequence length="278" mass="32163">MGINKLNKPVKVKPSTPKLALKLMYQRRLFKLIDEMQNSVMYWLMATYKQRLPDIVEDIKTPLFKRIYRYVTDASPSREIEKRFKQVMRRWTKKFNEMSDKLANDFVQRANTSTTASFMQNLKKKGFVVQLDNSYATNNVLQALILENTRLIKSIPQKYFLEVQGILMRGIANGRDAGLITKELSERYGIVKRRAAMISRDQTNKAVETISRERSKSLGITKGVWIHRGGSKHPRESHISMDGTIYTLAEGCYDYAVQRNVQAGELINCNCTYSPYIE</sequence>